<keyword evidence="2 3" id="KW-0802">TPR repeat</keyword>
<dbReference type="Proteomes" id="UP000028521">
    <property type="component" value="Unassembled WGS sequence"/>
</dbReference>
<dbReference type="EMBL" id="JPFK01000009">
    <property type="protein sequence ID" value="KFB00234.1"/>
    <property type="molecule type" value="Genomic_DNA"/>
</dbReference>
<dbReference type="Gene3D" id="1.25.40.10">
    <property type="entry name" value="Tetratricopeptide repeat domain"/>
    <property type="match status" value="2"/>
</dbReference>
<feature type="repeat" description="TPR" evidence="3">
    <location>
        <begin position="219"/>
        <end position="252"/>
    </location>
</feature>
<evidence type="ECO:0000256" key="3">
    <source>
        <dbReference type="PROSITE-ProRule" id="PRU00339"/>
    </source>
</evidence>
<dbReference type="InterPro" id="IPR051012">
    <property type="entry name" value="CellSynth/LPSAsmb/PSIAsmb"/>
</dbReference>
<keyword evidence="5" id="KW-1185">Reference proteome</keyword>
<dbReference type="PROSITE" id="PS50005">
    <property type="entry name" value="TPR"/>
    <property type="match status" value="3"/>
</dbReference>
<dbReference type="Pfam" id="PF13432">
    <property type="entry name" value="TPR_16"/>
    <property type="match status" value="1"/>
</dbReference>
<dbReference type="Pfam" id="PF13181">
    <property type="entry name" value="TPR_8"/>
    <property type="match status" value="2"/>
</dbReference>
<dbReference type="AlphaFoldDB" id="A0A084THP8"/>
<dbReference type="PANTHER" id="PTHR45586">
    <property type="entry name" value="TPR REPEAT-CONTAINING PROTEIN PA4667"/>
    <property type="match status" value="1"/>
</dbReference>
<organism evidence="4 5">
    <name type="scientific">Mangrovimonas yunxiaonensis</name>
    <dbReference type="NCBI Taxonomy" id="1197477"/>
    <lineage>
        <taxon>Bacteria</taxon>
        <taxon>Pseudomonadati</taxon>
        <taxon>Bacteroidota</taxon>
        <taxon>Flavobacteriia</taxon>
        <taxon>Flavobacteriales</taxon>
        <taxon>Flavobacteriaceae</taxon>
        <taxon>Mangrovimonas</taxon>
    </lineage>
</organism>
<dbReference type="STRING" id="1197477.IA57_12510"/>
<dbReference type="PROSITE" id="PS50293">
    <property type="entry name" value="TPR_REGION"/>
    <property type="match status" value="1"/>
</dbReference>
<dbReference type="SMART" id="SM00028">
    <property type="entry name" value="TPR"/>
    <property type="match status" value="4"/>
</dbReference>
<dbReference type="PANTHER" id="PTHR45586:SF1">
    <property type="entry name" value="LIPOPOLYSACCHARIDE ASSEMBLY PROTEIN B"/>
    <property type="match status" value="1"/>
</dbReference>
<dbReference type="InterPro" id="IPR019734">
    <property type="entry name" value="TPR_rpt"/>
</dbReference>
<feature type="repeat" description="TPR" evidence="3">
    <location>
        <begin position="287"/>
        <end position="320"/>
    </location>
</feature>
<evidence type="ECO:0000256" key="1">
    <source>
        <dbReference type="ARBA" id="ARBA00022737"/>
    </source>
</evidence>
<comment type="caution">
    <text evidence="4">The sequence shown here is derived from an EMBL/GenBank/DDBJ whole genome shotgun (WGS) entry which is preliminary data.</text>
</comment>
<dbReference type="InterPro" id="IPR011990">
    <property type="entry name" value="TPR-like_helical_dom_sf"/>
</dbReference>
<evidence type="ECO:0000256" key="2">
    <source>
        <dbReference type="ARBA" id="ARBA00022803"/>
    </source>
</evidence>
<accession>A0A084THP8</accession>
<dbReference type="RefSeq" id="WP_036124054.1">
    <property type="nucleotide sequence ID" value="NZ_BMET01000003.1"/>
</dbReference>
<dbReference type="SUPFAM" id="SSF48452">
    <property type="entry name" value="TPR-like"/>
    <property type="match status" value="1"/>
</dbReference>
<dbReference type="OrthoDB" id="1149028at2"/>
<keyword evidence="1" id="KW-0677">Repeat</keyword>
<name>A0A084THP8_9FLAO</name>
<protein>
    <recommendedName>
        <fullName evidence="6">Tetratricopeptide repeat protein</fullName>
    </recommendedName>
</protein>
<reference evidence="5" key="2">
    <citation type="submission" date="2014-07" db="EMBL/GenBank/DDBJ databases">
        <title>Genome sequence of Mangrovimonas yunxiaonensis.</title>
        <authorList>
            <person name="Li Y."/>
            <person name="Zheng T."/>
        </authorList>
    </citation>
    <scope>NUCLEOTIDE SEQUENCE [LARGE SCALE GENOMIC DNA]</scope>
    <source>
        <strain evidence="5">LY01</strain>
    </source>
</reference>
<reference evidence="4 5" key="1">
    <citation type="journal article" date="2014" name="Genome Announc.">
        <title>Draft Genome Sequence of the Algicidal Bacterium Mangrovimonas yunxiaonensis Strain LY01.</title>
        <authorList>
            <person name="Li Y."/>
            <person name="Zhu H."/>
            <person name="Li C."/>
            <person name="Zhang H."/>
            <person name="Chen Z."/>
            <person name="Zheng W."/>
            <person name="Xu H."/>
            <person name="Zheng T."/>
        </authorList>
    </citation>
    <scope>NUCLEOTIDE SEQUENCE [LARGE SCALE GENOMIC DNA]</scope>
    <source>
        <strain evidence="4 5">LY01</strain>
    </source>
</reference>
<gene>
    <name evidence="4" type="ORF">IA57_12510</name>
</gene>
<evidence type="ECO:0000313" key="5">
    <source>
        <dbReference type="Proteomes" id="UP000028521"/>
    </source>
</evidence>
<evidence type="ECO:0008006" key="6">
    <source>
        <dbReference type="Google" id="ProtNLM"/>
    </source>
</evidence>
<sequence length="415" mass="46305">MKKQVVVALALAITSFSFSQKKELKTAEKAIKNNNYAEAKALLGQVSGMLPSMDQDLKAKYHYLMAAALYANGAAKDADIKSAFESLTKVEGDYQSESAELKNTMLQTFLTKGNDAYESKDFSAASKLFENAYRVSPSDTLYLYNSAIMAVSVKEYDRALDIYNELKDLGYTGEQMQYFATNKETGEEEAFGDKSMRDVSVKSGQYIKPIDKKSESNYAEIVKNIALIYIQKGDKEQALVSMAEARASNPDDLNLLISEANLHLQLGNKEEFKTLLQEATQRDPKNAELQFNLGVISQESGDVESAKKYYNKAIELDPNFNNAYINMAVLLLEREQSIIEEMNSLGSSAADNRRYDALKDERTALFNSAIPYLERALKNDPDNFDAAKTLMNIYSAIGETAKYKEMKAKVEAMGN</sequence>
<proteinExistence type="predicted"/>
<evidence type="ECO:0000313" key="4">
    <source>
        <dbReference type="EMBL" id="KFB00234.1"/>
    </source>
</evidence>
<dbReference type="eggNOG" id="COG0457">
    <property type="taxonomic scope" value="Bacteria"/>
</dbReference>
<feature type="repeat" description="TPR" evidence="3">
    <location>
        <begin position="106"/>
        <end position="139"/>
    </location>
</feature>